<dbReference type="Proteomes" id="UP000306145">
    <property type="component" value="Unassembled WGS sequence"/>
</dbReference>
<organism evidence="1 2">
    <name type="scientific">Micromonospora orduensis</name>
    <dbReference type="NCBI Taxonomy" id="1420891"/>
    <lineage>
        <taxon>Bacteria</taxon>
        <taxon>Bacillati</taxon>
        <taxon>Actinomycetota</taxon>
        <taxon>Actinomycetes</taxon>
        <taxon>Micromonosporales</taxon>
        <taxon>Micromonosporaceae</taxon>
        <taxon>Micromonospora</taxon>
    </lineage>
</organism>
<proteinExistence type="predicted"/>
<protein>
    <submittedName>
        <fullName evidence="1">Uncharacterized protein</fullName>
    </submittedName>
</protein>
<accession>A0A5C4QH36</accession>
<evidence type="ECO:0000313" key="2">
    <source>
        <dbReference type="Proteomes" id="UP000306145"/>
    </source>
</evidence>
<gene>
    <name evidence="1" type="ORF">FHG89_23680</name>
</gene>
<dbReference type="AlphaFoldDB" id="A0A5C4QH36"/>
<comment type="caution">
    <text evidence="1">The sequence shown here is derived from an EMBL/GenBank/DDBJ whole genome shotgun (WGS) entry which is preliminary data.</text>
</comment>
<dbReference type="EMBL" id="VDFY01000206">
    <property type="protein sequence ID" value="TNH25092.1"/>
    <property type="molecule type" value="Genomic_DNA"/>
</dbReference>
<keyword evidence="2" id="KW-1185">Reference proteome</keyword>
<evidence type="ECO:0000313" key="1">
    <source>
        <dbReference type="EMBL" id="TNH25092.1"/>
    </source>
</evidence>
<sequence>MGFVDDLPLPPYVTREDVVFALRAVTVHAPERPNGARCRKDGAAHPCRLHRWGRRVLEKRGLTDEQVQRLIAGGTVALP</sequence>
<name>A0A5C4QH36_9ACTN</name>
<dbReference type="OrthoDB" id="3393965at2"/>
<dbReference type="RefSeq" id="WP_139586613.1">
    <property type="nucleotide sequence ID" value="NZ_VDFY01000206.1"/>
</dbReference>
<reference evidence="1 2" key="1">
    <citation type="submission" date="2019-06" db="EMBL/GenBank/DDBJ databases">
        <title>Micromonospora ordensis sp. nov., isolated from deep marine sediment.</title>
        <authorList>
            <person name="Veyisoglu A."/>
            <person name="Carro L."/>
            <person name="Klenk H.-P."/>
            <person name="Sahin N."/>
        </authorList>
    </citation>
    <scope>NUCLEOTIDE SEQUENCE [LARGE SCALE GENOMIC DNA]</scope>
    <source>
        <strain evidence="1 2">S2509</strain>
    </source>
</reference>